<comment type="pathway">
    <text evidence="1">Carbohydrate metabolism; tricarboxylic acid cycle.</text>
</comment>
<evidence type="ECO:0000256" key="3">
    <source>
        <dbReference type="ARBA" id="ARBA00012972"/>
    </source>
</evidence>
<evidence type="ECO:0000313" key="7">
    <source>
        <dbReference type="Proteomes" id="UP000293995"/>
    </source>
</evidence>
<protein>
    <recommendedName>
        <fullName evidence="3">citrate synthase (unknown stereospecificity)</fullName>
        <ecNumber evidence="3">2.3.3.16</ecNumber>
    </recommendedName>
</protein>
<comment type="similarity">
    <text evidence="2 5">Belongs to the citrate synthase family.</text>
</comment>
<dbReference type="GO" id="GO:0006099">
    <property type="term" value="P:tricarboxylic acid cycle"/>
    <property type="evidence" value="ECO:0007669"/>
    <property type="project" value="UniProtKB-UniPathway"/>
</dbReference>
<dbReference type="InterPro" id="IPR019810">
    <property type="entry name" value="Citrate_synthase_AS"/>
</dbReference>
<dbReference type="InterPro" id="IPR002020">
    <property type="entry name" value="Citrate_synthase"/>
</dbReference>
<accession>A0A4P6ESR7</accession>
<dbReference type="InterPro" id="IPR016143">
    <property type="entry name" value="Citrate_synth-like_sm_a-sub"/>
</dbReference>
<proteinExistence type="inferred from homology"/>
<dbReference type="GO" id="GO:0036440">
    <property type="term" value="F:citrate synthase activity"/>
    <property type="evidence" value="ECO:0007669"/>
    <property type="project" value="UniProtKB-EC"/>
</dbReference>
<evidence type="ECO:0000256" key="2">
    <source>
        <dbReference type="ARBA" id="ARBA00010566"/>
    </source>
</evidence>
<dbReference type="KEGG" id="mprt:ET475_14210"/>
<dbReference type="EC" id="2.3.3.16" evidence="3"/>
<sequence>MNETEPVPVIAPRGLAGVVVADTAISDVRGAEGVFHYRGHNAVSLATDSTFEDVWHLMLFGSLPDAPARTAFLSQISRISHGDDLQTVLAAVLRADQDPISVLTAVWPLLASRRGMGASYGLGEAQRRDAALELAAIVPTVLAGCAGALPVPSGQGLVADHLTAMTGHDPDAWARRALTAYLILVMDHGFNASTFTARVIASTGAGMAACLTGALGALTGPLHGGAPARALEALDSFSEVSDIEPWVRAELAAGRRLMGFGHAVYRTVDPRSQLLRRLALEQGGPRVELAVAYERVAERVLAELKPGRALHANVELFAAVVMELCGIPRRFMTPTFAMARAVGWSAHALEQAADPKIIRPASRYVGPPLR</sequence>
<dbReference type="RefSeq" id="WP_129391644.1">
    <property type="nucleotide sequence ID" value="NZ_CP035494.1"/>
</dbReference>
<evidence type="ECO:0000256" key="1">
    <source>
        <dbReference type="ARBA" id="ARBA00005163"/>
    </source>
</evidence>
<organism evidence="6 7">
    <name type="scientific">Microbacterium protaetiae</name>
    <dbReference type="NCBI Taxonomy" id="2509458"/>
    <lineage>
        <taxon>Bacteria</taxon>
        <taxon>Bacillati</taxon>
        <taxon>Actinomycetota</taxon>
        <taxon>Actinomycetes</taxon>
        <taxon>Micrococcales</taxon>
        <taxon>Microbacteriaceae</taxon>
        <taxon>Microbacterium</taxon>
    </lineage>
</organism>
<dbReference type="UniPathway" id="UPA00223"/>
<reference evidence="6 7" key="1">
    <citation type="submission" date="2019-01" db="EMBL/GenBank/DDBJ databases">
        <title>Genome sequencing of strain DFW100M-13.</title>
        <authorList>
            <person name="Heo J."/>
            <person name="Kim S.-J."/>
            <person name="Kim J.-S."/>
            <person name="Hong S.-B."/>
            <person name="Kwon S.-W."/>
        </authorList>
    </citation>
    <scope>NUCLEOTIDE SEQUENCE [LARGE SCALE GENOMIC DNA]</scope>
    <source>
        <strain evidence="6 7">DFW100M-13</strain>
    </source>
</reference>
<dbReference type="OrthoDB" id="9800864at2"/>
<dbReference type="GO" id="GO:0005975">
    <property type="term" value="P:carbohydrate metabolic process"/>
    <property type="evidence" value="ECO:0007669"/>
    <property type="project" value="TreeGrafter"/>
</dbReference>
<dbReference type="PROSITE" id="PS00480">
    <property type="entry name" value="CITRATE_SYNTHASE"/>
    <property type="match status" value="1"/>
</dbReference>
<dbReference type="InterPro" id="IPR016142">
    <property type="entry name" value="Citrate_synth-like_lrg_a-sub"/>
</dbReference>
<dbReference type="Proteomes" id="UP000293995">
    <property type="component" value="Chromosome"/>
</dbReference>
<dbReference type="InterPro" id="IPR036969">
    <property type="entry name" value="Citrate_synthase_sf"/>
</dbReference>
<evidence type="ECO:0000256" key="4">
    <source>
        <dbReference type="ARBA" id="ARBA00022679"/>
    </source>
</evidence>
<dbReference type="AlphaFoldDB" id="A0A4P6ESR7"/>
<dbReference type="PANTHER" id="PTHR11739:SF23">
    <property type="entry name" value="CITRATE SYNTHASE 2-RELATED"/>
    <property type="match status" value="1"/>
</dbReference>
<keyword evidence="7" id="KW-1185">Reference proteome</keyword>
<gene>
    <name evidence="6" type="ORF">ET475_14210</name>
</gene>
<evidence type="ECO:0000313" key="6">
    <source>
        <dbReference type="EMBL" id="QAY61028.1"/>
    </source>
</evidence>
<dbReference type="Gene3D" id="1.10.230.10">
    <property type="entry name" value="Cytochrome P450-Terp, domain 2"/>
    <property type="match status" value="1"/>
</dbReference>
<name>A0A4P6ESR7_9MICO</name>
<dbReference type="Gene3D" id="1.10.580.10">
    <property type="entry name" value="Citrate Synthase, domain 1"/>
    <property type="match status" value="1"/>
</dbReference>
<dbReference type="PANTHER" id="PTHR11739">
    <property type="entry name" value="CITRATE SYNTHASE"/>
    <property type="match status" value="1"/>
</dbReference>
<dbReference type="Pfam" id="PF00285">
    <property type="entry name" value="Citrate_synt"/>
    <property type="match status" value="1"/>
</dbReference>
<dbReference type="GO" id="GO:0005829">
    <property type="term" value="C:cytosol"/>
    <property type="evidence" value="ECO:0007669"/>
    <property type="project" value="TreeGrafter"/>
</dbReference>
<keyword evidence="4 5" id="KW-0808">Transferase</keyword>
<dbReference type="PRINTS" id="PR00143">
    <property type="entry name" value="CITRTSNTHASE"/>
</dbReference>
<dbReference type="EMBL" id="CP035494">
    <property type="protein sequence ID" value="QAY61028.1"/>
    <property type="molecule type" value="Genomic_DNA"/>
</dbReference>
<evidence type="ECO:0000256" key="5">
    <source>
        <dbReference type="RuleBase" id="RU003406"/>
    </source>
</evidence>
<dbReference type="SUPFAM" id="SSF48256">
    <property type="entry name" value="Citrate synthase"/>
    <property type="match status" value="1"/>
</dbReference>